<sequence length="79" mass="9438">MKTSKMNYDLLFVEKAKNCTLQTVHMFNWKQMVSQKVEQASQVKKLSAEEAFSQWARQIHSKPEEEETRMIFSFHLKQN</sequence>
<reference evidence="1" key="1">
    <citation type="submission" date="2021-10" db="EMBL/GenBank/DDBJ databases">
        <title>Tropical sea cucumber genome reveals ecological adaptation and Cuvierian tubules defense mechanism.</title>
        <authorList>
            <person name="Chen T."/>
        </authorList>
    </citation>
    <scope>NUCLEOTIDE SEQUENCE</scope>
    <source>
        <strain evidence="1">Nanhai2018</strain>
        <tissue evidence="1">Muscle</tissue>
    </source>
</reference>
<proteinExistence type="predicted"/>
<evidence type="ECO:0000313" key="2">
    <source>
        <dbReference type="Proteomes" id="UP001152320"/>
    </source>
</evidence>
<comment type="caution">
    <text evidence="1">The sequence shown here is derived from an EMBL/GenBank/DDBJ whole genome shotgun (WGS) entry which is preliminary data.</text>
</comment>
<accession>A0A9Q1H355</accession>
<organism evidence="1 2">
    <name type="scientific">Holothuria leucospilota</name>
    <name type="common">Black long sea cucumber</name>
    <name type="synonym">Mertensiothuria leucospilota</name>
    <dbReference type="NCBI Taxonomy" id="206669"/>
    <lineage>
        <taxon>Eukaryota</taxon>
        <taxon>Metazoa</taxon>
        <taxon>Echinodermata</taxon>
        <taxon>Eleutherozoa</taxon>
        <taxon>Echinozoa</taxon>
        <taxon>Holothuroidea</taxon>
        <taxon>Aspidochirotacea</taxon>
        <taxon>Aspidochirotida</taxon>
        <taxon>Holothuriidae</taxon>
        <taxon>Holothuria</taxon>
    </lineage>
</organism>
<gene>
    <name evidence="1" type="ORF">HOLleu_26918</name>
</gene>
<dbReference type="EMBL" id="JAIZAY010000013">
    <property type="protein sequence ID" value="KAJ8030481.1"/>
    <property type="molecule type" value="Genomic_DNA"/>
</dbReference>
<dbReference type="Proteomes" id="UP001152320">
    <property type="component" value="Chromosome 13"/>
</dbReference>
<name>A0A9Q1H355_HOLLE</name>
<keyword evidence="2" id="KW-1185">Reference proteome</keyword>
<evidence type="ECO:0000313" key="1">
    <source>
        <dbReference type="EMBL" id="KAJ8030481.1"/>
    </source>
</evidence>
<protein>
    <submittedName>
        <fullName evidence="1">Uncharacterized protein</fullName>
    </submittedName>
</protein>
<dbReference type="AlphaFoldDB" id="A0A9Q1H355"/>